<keyword evidence="2" id="KW-1185">Reference proteome</keyword>
<protein>
    <recommendedName>
        <fullName evidence="3">Transposase</fullName>
    </recommendedName>
</protein>
<comment type="caution">
    <text evidence="1">The sequence shown here is derived from an EMBL/GenBank/DDBJ whole genome shotgun (WGS) entry which is preliminary data.</text>
</comment>
<sequence length="86" mass="9611">MCVKLGTQQRFGALATKFRSTGSYARSTDPSGIVMIALEFDGAEVIWVDRPVTRLDWHTLHVRRARIALQSPVEYRAQPGPIRVTG</sequence>
<evidence type="ECO:0000313" key="2">
    <source>
        <dbReference type="Proteomes" id="UP001500886"/>
    </source>
</evidence>
<dbReference type="EMBL" id="BAAASL010000017">
    <property type="protein sequence ID" value="GAA2721487.1"/>
    <property type="molecule type" value="Genomic_DNA"/>
</dbReference>
<organism evidence="1 2">
    <name type="scientific">Streptomyces luteosporeus</name>
    <dbReference type="NCBI Taxonomy" id="173856"/>
    <lineage>
        <taxon>Bacteria</taxon>
        <taxon>Bacillati</taxon>
        <taxon>Actinomycetota</taxon>
        <taxon>Actinomycetes</taxon>
        <taxon>Kitasatosporales</taxon>
        <taxon>Streptomycetaceae</taxon>
        <taxon>Streptomyces</taxon>
    </lineage>
</organism>
<proteinExistence type="predicted"/>
<evidence type="ECO:0000313" key="1">
    <source>
        <dbReference type="EMBL" id="GAA2721487.1"/>
    </source>
</evidence>
<dbReference type="Proteomes" id="UP001500886">
    <property type="component" value="Unassembled WGS sequence"/>
</dbReference>
<gene>
    <name evidence="1" type="ORF">GCM10010315_44420</name>
</gene>
<name>A0ABN3TZ49_9ACTN</name>
<reference evidence="1 2" key="1">
    <citation type="journal article" date="2019" name="Int. J. Syst. Evol. Microbiol.">
        <title>The Global Catalogue of Microorganisms (GCM) 10K type strain sequencing project: providing services to taxonomists for standard genome sequencing and annotation.</title>
        <authorList>
            <consortium name="The Broad Institute Genomics Platform"/>
            <consortium name="The Broad Institute Genome Sequencing Center for Infectious Disease"/>
            <person name="Wu L."/>
            <person name="Ma J."/>
        </authorList>
    </citation>
    <scope>NUCLEOTIDE SEQUENCE [LARGE SCALE GENOMIC DNA]</scope>
    <source>
        <strain evidence="1 2">JCM 4542</strain>
    </source>
</reference>
<accession>A0ABN3TZ49</accession>
<evidence type="ECO:0008006" key="3">
    <source>
        <dbReference type="Google" id="ProtNLM"/>
    </source>
</evidence>